<evidence type="ECO:0000256" key="1">
    <source>
        <dbReference type="SAM" id="Phobius"/>
    </source>
</evidence>
<dbReference type="Proteomes" id="UP000784294">
    <property type="component" value="Unassembled WGS sequence"/>
</dbReference>
<comment type="caution">
    <text evidence="2">The sequence shown here is derived from an EMBL/GenBank/DDBJ whole genome shotgun (WGS) entry which is preliminary data.</text>
</comment>
<name>A0A448WRC6_9PLAT</name>
<dbReference type="EMBL" id="CAAALY010036102">
    <property type="protein sequence ID" value="VEL18235.1"/>
    <property type="molecule type" value="Genomic_DNA"/>
</dbReference>
<evidence type="ECO:0000313" key="3">
    <source>
        <dbReference type="Proteomes" id="UP000784294"/>
    </source>
</evidence>
<sequence length="157" mass="17792">MSNVEATEYAASLDSYRAMPHNKNEKCFYSSDMAVAWYDDKHPLELDDVELEVTKHARKRKTKLETIVVVLIVCFIFIILGTATAVGLLFWNGLLHCKFNFGGRFTADLLQLPTFAVVTAWLCLFFNTYHVGGVILIPNFMHAMDIHFKESNVAKLG</sequence>
<dbReference type="AlphaFoldDB" id="A0A448WRC6"/>
<keyword evidence="1" id="KW-0812">Transmembrane</keyword>
<keyword evidence="1" id="KW-1133">Transmembrane helix</keyword>
<accession>A0A448WRC6</accession>
<feature type="transmembrane region" description="Helical" evidence="1">
    <location>
        <begin position="111"/>
        <end position="137"/>
    </location>
</feature>
<proteinExistence type="predicted"/>
<keyword evidence="3" id="KW-1185">Reference proteome</keyword>
<protein>
    <submittedName>
        <fullName evidence="2">Uncharacterized protein</fullName>
    </submittedName>
</protein>
<keyword evidence="1" id="KW-0472">Membrane</keyword>
<organism evidence="2 3">
    <name type="scientific">Protopolystoma xenopodis</name>
    <dbReference type="NCBI Taxonomy" id="117903"/>
    <lineage>
        <taxon>Eukaryota</taxon>
        <taxon>Metazoa</taxon>
        <taxon>Spiralia</taxon>
        <taxon>Lophotrochozoa</taxon>
        <taxon>Platyhelminthes</taxon>
        <taxon>Monogenea</taxon>
        <taxon>Polyopisthocotylea</taxon>
        <taxon>Polystomatidea</taxon>
        <taxon>Polystomatidae</taxon>
        <taxon>Protopolystoma</taxon>
    </lineage>
</organism>
<feature type="transmembrane region" description="Helical" evidence="1">
    <location>
        <begin position="67"/>
        <end position="91"/>
    </location>
</feature>
<evidence type="ECO:0000313" key="2">
    <source>
        <dbReference type="EMBL" id="VEL18235.1"/>
    </source>
</evidence>
<gene>
    <name evidence="2" type="ORF">PXEA_LOCUS11675</name>
</gene>
<reference evidence="2" key="1">
    <citation type="submission" date="2018-11" db="EMBL/GenBank/DDBJ databases">
        <authorList>
            <consortium name="Pathogen Informatics"/>
        </authorList>
    </citation>
    <scope>NUCLEOTIDE SEQUENCE</scope>
</reference>